<keyword evidence="6" id="KW-1003">Cell membrane</keyword>
<dbReference type="PANTHER" id="PTHR30474:SF1">
    <property type="entry name" value="PEPTIDOGLYCAN GLYCOSYLTRANSFERASE MRDB"/>
    <property type="match status" value="1"/>
</dbReference>
<keyword evidence="2 6" id="KW-0812">Transmembrane</keyword>
<evidence type="ECO:0000256" key="2">
    <source>
        <dbReference type="ARBA" id="ARBA00022692"/>
    </source>
</evidence>
<dbReference type="OrthoDB" id="9812661at2"/>
<feature type="transmembrane region" description="Helical" evidence="6">
    <location>
        <begin position="353"/>
        <end position="374"/>
    </location>
</feature>
<sequence length="383" mass="41877">MSNKILKKIDFGLIAVVAAICIMGLMMIASATTDEETLRQILSKGIVRQIVNEGAFRHVMVQGASLLIGVVVIAIILLFDYNVLGKYYIPIYVVSNALAVATLLFGTGKEQWGANRWIRIGGFGFQPSDFVKIGIIISLAKIVADNKDSINNPYVLAKILAFAGLPTVLILRQPDLGTAMAFVTFTFGILFIAGVNYKYILIAIATGIASLPFAWISLKSYQRDRIMVFLNPGLDPTGKGYHIIQSKLAIGSGKFFGRGLFKGVHNKAGFLPEKHTDFIFSMLVEELGFLGSSILILLYGILFWKCINIARKTKDDFGSYLVIGVTCMLAFHVFANIGMTMGLMPVTGKPLPFVSYGGTFMLSNMIALGLVLNVNMRSNKINF</sequence>
<feature type="transmembrane region" description="Helical" evidence="6">
    <location>
        <begin position="287"/>
        <end position="307"/>
    </location>
</feature>
<feature type="transmembrane region" description="Helical" evidence="6">
    <location>
        <begin position="176"/>
        <end position="193"/>
    </location>
</feature>
<comment type="catalytic activity">
    <reaction evidence="6">
        <text>[GlcNAc-(1-&gt;4)-Mur2Ac(oyl-L-Ala-gamma-D-Glu-L-Lys-D-Ala-D-Ala)](n)-di-trans,octa-cis-undecaprenyl diphosphate + beta-D-GlcNAc-(1-&gt;4)-Mur2Ac(oyl-L-Ala-gamma-D-Glu-L-Lys-D-Ala-D-Ala)-di-trans,octa-cis-undecaprenyl diphosphate = [GlcNAc-(1-&gt;4)-Mur2Ac(oyl-L-Ala-gamma-D-Glu-L-Lys-D-Ala-D-Ala)](n+1)-di-trans,octa-cis-undecaprenyl diphosphate + di-trans,octa-cis-undecaprenyl diphosphate + H(+)</text>
        <dbReference type="Rhea" id="RHEA:23708"/>
        <dbReference type="Rhea" id="RHEA-COMP:9602"/>
        <dbReference type="Rhea" id="RHEA-COMP:9603"/>
        <dbReference type="ChEBI" id="CHEBI:15378"/>
        <dbReference type="ChEBI" id="CHEBI:58405"/>
        <dbReference type="ChEBI" id="CHEBI:60033"/>
        <dbReference type="ChEBI" id="CHEBI:78435"/>
        <dbReference type="EC" id="2.4.99.28"/>
    </reaction>
</comment>
<dbReference type="EC" id="2.4.99.28" evidence="6"/>
<comment type="pathway">
    <text evidence="6">Cell wall biogenesis; peptidoglycan biosynthesis.</text>
</comment>
<feature type="transmembrane region" description="Helical" evidence="6">
    <location>
        <begin position="117"/>
        <end position="140"/>
    </location>
</feature>
<dbReference type="PANTHER" id="PTHR30474">
    <property type="entry name" value="CELL CYCLE PROTEIN"/>
    <property type="match status" value="1"/>
</dbReference>
<dbReference type="GO" id="GO:0015648">
    <property type="term" value="F:lipid-linked peptidoglycan transporter activity"/>
    <property type="evidence" value="ECO:0007669"/>
    <property type="project" value="TreeGrafter"/>
</dbReference>
<feature type="transmembrane region" description="Helical" evidence="6">
    <location>
        <begin position="87"/>
        <end position="105"/>
    </location>
</feature>
<comment type="subcellular location">
    <subcellularLocation>
        <location evidence="6">Cell membrane</location>
        <topology evidence="6">Multi-pass membrane protein</topology>
    </subcellularLocation>
    <subcellularLocation>
        <location evidence="1">Membrane</location>
        <topology evidence="1">Multi-pass membrane protein</topology>
    </subcellularLocation>
</comment>
<evidence type="ECO:0000256" key="5">
    <source>
        <dbReference type="ARBA" id="ARBA00023136"/>
    </source>
</evidence>
<gene>
    <name evidence="7" type="primary">mrdB</name>
    <name evidence="6" type="synonym">rodA</name>
    <name evidence="7" type="ORF">CLOTH_00300</name>
</gene>
<organism evidence="7 8">
    <name type="scientific">Alkalithermobacter paradoxus</name>
    <dbReference type="NCBI Taxonomy" id="29349"/>
    <lineage>
        <taxon>Bacteria</taxon>
        <taxon>Bacillati</taxon>
        <taxon>Bacillota</taxon>
        <taxon>Clostridia</taxon>
        <taxon>Peptostreptococcales</taxon>
        <taxon>Tepidibacteraceae</taxon>
        <taxon>Alkalithermobacter</taxon>
    </lineage>
</organism>
<dbReference type="InterPro" id="IPR011923">
    <property type="entry name" value="RodA/MrdB"/>
</dbReference>
<dbReference type="AlphaFoldDB" id="A0A1V4I9R3"/>
<feature type="transmembrane region" description="Helical" evidence="6">
    <location>
        <begin position="12"/>
        <end position="32"/>
    </location>
</feature>
<feature type="transmembrane region" description="Helical" evidence="6">
    <location>
        <begin position="200"/>
        <end position="218"/>
    </location>
</feature>
<dbReference type="GO" id="GO:0071555">
    <property type="term" value="P:cell wall organization"/>
    <property type="evidence" value="ECO:0007669"/>
    <property type="project" value="UniProtKB-KW"/>
</dbReference>
<evidence type="ECO:0000256" key="3">
    <source>
        <dbReference type="ARBA" id="ARBA00022960"/>
    </source>
</evidence>
<feature type="transmembrane region" description="Helical" evidence="6">
    <location>
        <begin position="59"/>
        <end position="80"/>
    </location>
</feature>
<evidence type="ECO:0000313" key="8">
    <source>
        <dbReference type="Proteomes" id="UP000190140"/>
    </source>
</evidence>
<dbReference type="EMBL" id="MZGW01000001">
    <property type="protein sequence ID" value="OPJ56748.1"/>
    <property type="molecule type" value="Genomic_DNA"/>
</dbReference>
<dbReference type="GO" id="GO:0005886">
    <property type="term" value="C:plasma membrane"/>
    <property type="evidence" value="ECO:0007669"/>
    <property type="project" value="UniProtKB-SubCell"/>
</dbReference>
<dbReference type="NCBIfam" id="TIGR02210">
    <property type="entry name" value="rodA_shape"/>
    <property type="match status" value="1"/>
</dbReference>
<dbReference type="GO" id="GO:0032153">
    <property type="term" value="C:cell division site"/>
    <property type="evidence" value="ECO:0007669"/>
    <property type="project" value="TreeGrafter"/>
</dbReference>
<dbReference type="RefSeq" id="WP_079410045.1">
    <property type="nucleotide sequence ID" value="NZ_MZGW01000001.1"/>
</dbReference>
<dbReference type="GO" id="GO:0009252">
    <property type="term" value="P:peptidoglycan biosynthetic process"/>
    <property type="evidence" value="ECO:0007669"/>
    <property type="project" value="UniProtKB-UniRule"/>
</dbReference>
<dbReference type="GO" id="GO:0008955">
    <property type="term" value="F:peptidoglycan glycosyltransferase activity"/>
    <property type="evidence" value="ECO:0007669"/>
    <property type="project" value="UniProtKB-UniRule"/>
</dbReference>
<proteinExistence type="inferred from homology"/>
<reference evidence="7 8" key="1">
    <citation type="submission" date="2017-03" db="EMBL/GenBank/DDBJ databases">
        <title>Genome sequence of Clostridium thermoalcaliphilum DSM 7309.</title>
        <authorList>
            <person name="Poehlein A."/>
            <person name="Daniel R."/>
        </authorList>
    </citation>
    <scope>NUCLEOTIDE SEQUENCE [LARGE SCALE GENOMIC DNA]</scope>
    <source>
        <strain evidence="7 8">DSM 7309</strain>
    </source>
</reference>
<dbReference type="Pfam" id="PF01098">
    <property type="entry name" value="FTSW_RODA_SPOVE"/>
    <property type="match status" value="1"/>
</dbReference>
<name>A0A1V4I9R3_9FIRM</name>
<dbReference type="GO" id="GO:0051301">
    <property type="term" value="P:cell division"/>
    <property type="evidence" value="ECO:0007669"/>
    <property type="project" value="InterPro"/>
</dbReference>
<accession>A0A1V4I9R3</accession>
<comment type="function">
    <text evidence="6">Peptidoglycan polymerase that is essential for cell wall elongation.</text>
</comment>
<dbReference type="GO" id="GO:0008360">
    <property type="term" value="P:regulation of cell shape"/>
    <property type="evidence" value="ECO:0007669"/>
    <property type="project" value="UniProtKB-KW"/>
</dbReference>
<evidence type="ECO:0000256" key="1">
    <source>
        <dbReference type="ARBA" id="ARBA00004141"/>
    </source>
</evidence>
<evidence type="ECO:0000256" key="6">
    <source>
        <dbReference type="HAMAP-Rule" id="MF_02079"/>
    </source>
</evidence>
<feature type="transmembrane region" description="Helical" evidence="6">
    <location>
        <begin position="319"/>
        <end position="341"/>
    </location>
</feature>
<keyword evidence="6" id="KW-0573">Peptidoglycan synthesis</keyword>
<dbReference type="InterPro" id="IPR001182">
    <property type="entry name" value="FtsW/RodA"/>
</dbReference>
<keyword evidence="6" id="KW-0808">Transferase</keyword>
<keyword evidence="6" id="KW-0328">Glycosyltransferase</keyword>
<protein>
    <recommendedName>
        <fullName evidence="6">Peptidoglycan glycosyltransferase RodA</fullName>
        <shortName evidence="6">PGT</shortName>
        <ecNumber evidence="6">2.4.99.28</ecNumber>
    </recommendedName>
    <alternativeName>
        <fullName evidence="6">Cell elongation protein RodA</fullName>
    </alternativeName>
    <alternativeName>
        <fullName evidence="6">Cell wall polymerase</fullName>
    </alternativeName>
    <alternativeName>
        <fullName evidence="6">Peptidoglycan polymerase</fullName>
        <shortName evidence="6">PG polymerase</shortName>
    </alternativeName>
</protein>
<keyword evidence="6" id="KW-0961">Cell wall biogenesis/degradation</keyword>
<dbReference type="Proteomes" id="UP000190140">
    <property type="component" value="Unassembled WGS sequence"/>
</dbReference>
<feature type="transmembrane region" description="Helical" evidence="6">
    <location>
        <begin position="152"/>
        <end position="170"/>
    </location>
</feature>
<keyword evidence="3 6" id="KW-0133">Cell shape</keyword>
<evidence type="ECO:0000256" key="4">
    <source>
        <dbReference type="ARBA" id="ARBA00022989"/>
    </source>
</evidence>
<dbReference type="STRING" id="29349.CLOTH_00300"/>
<keyword evidence="8" id="KW-1185">Reference proteome</keyword>
<comment type="caution">
    <text evidence="7">The sequence shown here is derived from an EMBL/GenBank/DDBJ whole genome shotgun (WGS) entry which is preliminary data.</text>
</comment>
<evidence type="ECO:0000313" key="7">
    <source>
        <dbReference type="EMBL" id="OPJ56748.1"/>
    </source>
</evidence>
<comment type="similarity">
    <text evidence="6">Belongs to the SEDS family. MrdB/RodA subfamily.</text>
</comment>
<keyword evidence="4 6" id="KW-1133">Transmembrane helix</keyword>
<dbReference type="HAMAP" id="MF_02079">
    <property type="entry name" value="PGT_RodA"/>
    <property type="match status" value="1"/>
</dbReference>
<keyword evidence="5 6" id="KW-0472">Membrane</keyword>
<dbReference type="UniPathway" id="UPA00219"/>